<keyword evidence="3" id="KW-1185">Reference proteome</keyword>
<dbReference type="CDD" id="cd06578">
    <property type="entry name" value="HemD"/>
    <property type="match status" value="1"/>
</dbReference>
<dbReference type="GO" id="GO:0004852">
    <property type="term" value="F:uroporphyrinogen-III synthase activity"/>
    <property type="evidence" value="ECO:0007669"/>
    <property type="project" value="InterPro"/>
</dbReference>
<evidence type="ECO:0000313" key="2">
    <source>
        <dbReference type="EMBL" id="QQV77969.1"/>
    </source>
</evidence>
<protein>
    <submittedName>
        <fullName evidence="2">Uroporphyrinogen-III synthase</fullName>
    </submittedName>
</protein>
<name>A0A974NVU9_9SPHN</name>
<dbReference type="AlphaFoldDB" id="A0A974NVU9"/>
<evidence type="ECO:0000313" key="3">
    <source>
        <dbReference type="Proteomes" id="UP000595894"/>
    </source>
</evidence>
<dbReference type="InterPro" id="IPR003754">
    <property type="entry name" value="4pyrrol_synth_uPrphyn_synth"/>
</dbReference>
<organism evidence="2 3">
    <name type="scientific">Sphingomonas aliaeris</name>
    <dbReference type="NCBI Taxonomy" id="2759526"/>
    <lineage>
        <taxon>Bacteria</taxon>
        <taxon>Pseudomonadati</taxon>
        <taxon>Pseudomonadota</taxon>
        <taxon>Alphaproteobacteria</taxon>
        <taxon>Sphingomonadales</taxon>
        <taxon>Sphingomonadaceae</taxon>
        <taxon>Sphingomonas</taxon>
    </lineage>
</organism>
<dbReference type="EMBL" id="CP061035">
    <property type="protein sequence ID" value="QQV77969.1"/>
    <property type="molecule type" value="Genomic_DNA"/>
</dbReference>
<gene>
    <name evidence="2" type="ORF">H5J25_04265</name>
</gene>
<feature type="domain" description="Tetrapyrrole biosynthesis uroporphyrinogen III synthase" evidence="1">
    <location>
        <begin position="15"/>
        <end position="171"/>
    </location>
</feature>
<sequence length="217" mass="24340">MRIWVTRTTPGNQSTVESLQALGHEVVCVPVLNVRRIDADPLRSLPDAIVFTSGNGVRHHPMWPEALDLPVFTVGNRTADAVIRAGYRNVRSANGDLRDLQTLILNELPPPGRIVHFGAREPAGDLKGHLRRFGYLVDRKIVYIADAVALRWLLQVRTDLPNIDGIMVHWPAQVKGSRRCSLRPTGRGRSGAYRTHVRRSWPECVTLRSTSHRGRQS</sequence>
<dbReference type="Proteomes" id="UP000595894">
    <property type="component" value="Chromosome"/>
</dbReference>
<evidence type="ECO:0000259" key="1">
    <source>
        <dbReference type="Pfam" id="PF02602"/>
    </source>
</evidence>
<reference evidence="3" key="1">
    <citation type="submission" date="2020-09" db="EMBL/GenBank/DDBJ databases">
        <title>Sphingomonas sp., a new species isolated from pork steak.</title>
        <authorList>
            <person name="Heidler von Heilborn D."/>
        </authorList>
    </citation>
    <scope>NUCLEOTIDE SEQUENCE [LARGE SCALE GENOMIC DNA]</scope>
</reference>
<proteinExistence type="predicted"/>
<dbReference type="KEGG" id="sari:H5J25_04265"/>
<dbReference type="Gene3D" id="3.40.50.10090">
    <property type="match status" value="1"/>
</dbReference>
<dbReference type="InterPro" id="IPR036108">
    <property type="entry name" value="4pyrrol_syn_uPrphyn_synt_sf"/>
</dbReference>
<dbReference type="GO" id="GO:0033014">
    <property type="term" value="P:tetrapyrrole biosynthetic process"/>
    <property type="evidence" value="ECO:0007669"/>
    <property type="project" value="InterPro"/>
</dbReference>
<dbReference type="SUPFAM" id="SSF69618">
    <property type="entry name" value="HemD-like"/>
    <property type="match status" value="1"/>
</dbReference>
<dbReference type="Pfam" id="PF02602">
    <property type="entry name" value="HEM4"/>
    <property type="match status" value="1"/>
</dbReference>
<dbReference type="RefSeq" id="WP_202094894.1">
    <property type="nucleotide sequence ID" value="NZ_CP061035.1"/>
</dbReference>
<accession>A0A974NVU9</accession>